<keyword evidence="5 10" id="KW-0812">Transmembrane</keyword>
<keyword evidence="4 10" id="KW-0288">FMN</keyword>
<keyword evidence="10" id="KW-0997">Cell inner membrane</keyword>
<reference evidence="11 12" key="1">
    <citation type="journal article" date="2013" name="Genome Announc.">
        <title>Draft Genome of the Nitrogen-Fixing Bacterium Pseudomonas stutzeri Strain KOS6 Isolated from Industrial Hydrocarbon Sludge.</title>
        <authorList>
            <person name="Grigoryeva T.V."/>
            <person name="Laikov A.V."/>
            <person name="Naumova R.P."/>
            <person name="Manolov A.I."/>
            <person name="Larin A.K."/>
            <person name="Karpova I.Y."/>
            <person name="Semashko T.A."/>
            <person name="Alexeev D.G."/>
            <person name="Kostryukova E.S."/>
            <person name="Muller R."/>
            <person name="Govorun V.M."/>
        </authorList>
    </citation>
    <scope>NUCLEOTIDE SEQUENCE [LARGE SCALE GENOMIC DNA]</scope>
    <source>
        <strain evidence="11 12">KOS6</strain>
    </source>
</reference>
<dbReference type="NCBIfam" id="TIGR01946">
    <property type="entry name" value="rnfD"/>
    <property type="match status" value="1"/>
</dbReference>
<evidence type="ECO:0000256" key="8">
    <source>
        <dbReference type="ARBA" id="ARBA00022989"/>
    </source>
</evidence>
<keyword evidence="1 10" id="KW-0813">Transport</keyword>
<evidence type="ECO:0000256" key="10">
    <source>
        <dbReference type="HAMAP-Rule" id="MF_00462"/>
    </source>
</evidence>
<evidence type="ECO:0000256" key="2">
    <source>
        <dbReference type="ARBA" id="ARBA00022553"/>
    </source>
</evidence>
<feature type="transmembrane region" description="Helical" evidence="10">
    <location>
        <begin position="261"/>
        <end position="282"/>
    </location>
</feature>
<feature type="transmembrane region" description="Helical" evidence="10">
    <location>
        <begin position="206"/>
        <end position="230"/>
    </location>
</feature>
<keyword evidence="7 10" id="KW-0249">Electron transport</keyword>
<keyword evidence="9 10" id="KW-0472">Membrane</keyword>
<keyword evidence="10" id="KW-1003">Cell membrane</keyword>
<feature type="transmembrane region" description="Helical" evidence="10">
    <location>
        <begin position="237"/>
        <end position="255"/>
    </location>
</feature>
<organism evidence="11 12">
    <name type="scientific">Stutzerimonas stutzeri KOS6</name>
    <dbReference type="NCBI Taxonomy" id="1218352"/>
    <lineage>
        <taxon>Bacteria</taxon>
        <taxon>Pseudomonadati</taxon>
        <taxon>Pseudomonadota</taxon>
        <taxon>Gammaproteobacteria</taxon>
        <taxon>Pseudomonadales</taxon>
        <taxon>Pseudomonadaceae</taxon>
        <taxon>Stutzerimonas</taxon>
    </lineage>
</organism>
<dbReference type="Proteomes" id="UP000026923">
    <property type="component" value="Unassembled WGS sequence"/>
</dbReference>
<feature type="transmembrane region" description="Helical" evidence="10">
    <location>
        <begin position="95"/>
        <end position="113"/>
    </location>
</feature>
<comment type="similarity">
    <text evidence="10">Belongs to the NqrB/RnfD family.</text>
</comment>
<comment type="cofactor">
    <cofactor evidence="10">
        <name>FMN</name>
        <dbReference type="ChEBI" id="CHEBI:58210"/>
    </cofactor>
</comment>
<evidence type="ECO:0000256" key="5">
    <source>
        <dbReference type="ARBA" id="ARBA00022692"/>
    </source>
</evidence>
<dbReference type="InterPro" id="IPR011303">
    <property type="entry name" value="RnfD_bac"/>
</dbReference>
<keyword evidence="3 10" id="KW-0285">Flavoprotein</keyword>
<dbReference type="PANTHER" id="PTHR30578">
    <property type="entry name" value="ELECTRON TRANSPORT COMPLEX PROTEIN RNFD"/>
    <property type="match status" value="1"/>
</dbReference>
<dbReference type="GO" id="GO:0022900">
    <property type="term" value="P:electron transport chain"/>
    <property type="evidence" value="ECO:0007669"/>
    <property type="project" value="UniProtKB-UniRule"/>
</dbReference>
<dbReference type="HAMAP" id="MF_00462">
    <property type="entry name" value="RsxD_RnfD"/>
    <property type="match status" value="1"/>
</dbReference>
<dbReference type="HOGENOM" id="CLU_042020_1_0_6"/>
<dbReference type="Pfam" id="PF03116">
    <property type="entry name" value="NQR2_RnfD_RnfE"/>
    <property type="match status" value="1"/>
</dbReference>
<dbReference type="AlphaFoldDB" id="A0A061JKQ1"/>
<evidence type="ECO:0000256" key="4">
    <source>
        <dbReference type="ARBA" id="ARBA00022643"/>
    </source>
</evidence>
<proteinExistence type="inferred from homology"/>
<feature type="transmembrane region" description="Helical" evidence="10">
    <location>
        <begin position="21"/>
        <end position="41"/>
    </location>
</feature>
<feature type="transmembrane region" description="Helical" evidence="10">
    <location>
        <begin position="294"/>
        <end position="312"/>
    </location>
</feature>
<evidence type="ECO:0000256" key="9">
    <source>
        <dbReference type="ARBA" id="ARBA00023136"/>
    </source>
</evidence>
<dbReference type="RefSeq" id="WP_003294704.1">
    <property type="nucleotide sequence ID" value="NZ_KK020677.1"/>
</dbReference>
<dbReference type="OrthoDB" id="9776359at2"/>
<comment type="caution">
    <text evidence="11">The sequence shown here is derived from an EMBL/GenBank/DDBJ whole genome shotgun (WGS) entry which is preliminary data.</text>
</comment>
<feature type="transmembrane region" description="Helical" evidence="10">
    <location>
        <begin position="318"/>
        <end position="337"/>
    </location>
</feature>
<comment type="subcellular location">
    <subcellularLocation>
        <location evidence="10">Cell inner membrane</location>
        <topology evidence="10">Multi-pass membrane protein</topology>
    </subcellularLocation>
</comment>
<dbReference type="InterPro" id="IPR004338">
    <property type="entry name" value="NqrB/RnfD"/>
</dbReference>
<name>A0A061JKQ1_STUST</name>
<keyword evidence="8 10" id="KW-1133">Transmembrane helix</keyword>
<feature type="transmembrane region" description="Helical" evidence="10">
    <location>
        <begin position="125"/>
        <end position="144"/>
    </location>
</feature>
<dbReference type="EMBL" id="AMCZ02000051">
    <property type="protein sequence ID" value="EWC39153.1"/>
    <property type="molecule type" value="Genomic_DNA"/>
</dbReference>
<keyword evidence="6 10" id="KW-1278">Translocase</keyword>
<dbReference type="PANTHER" id="PTHR30578:SF0">
    <property type="entry name" value="ION-TRANSLOCATING OXIDOREDUCTASE COMPLEX SUBUNIT D"/>
    <property type="match status" value="1"/>
</dbReference>
<dbReference type="GO" id="GO:0005886">
    <property type="term" value="C:plasma membrane"/>
    <property type="evidence" value="ECO:0007669"/>
    <property type="project" value="UniProtKB-SubCell"/>
</dbReference>
<keyword evidence="2 10" id="KW-0597">Phosphoprotein</keyword>
<evidence type="ECO:0000256" key="6">
    <source>
        <dbReference type="ARBA" id="ARBA00022967"/>
    </source>
</evidence>
<gene>
    <name evidence="10" type="primary">rnfD</name>
    <name evidence="11" type="ORF">B597_021760</name>
</gene>
<feature type="transmembrane region" description="Helical" evidence="10">
    <location>
        <begin position="73"/>
        <end position="89"/>
    </location>
</feature>
<accession>A0A061JKQ1</accession>
<protein>
    <recommendedName>
        <fullName evidence="10">Ion-translocating oxidoreductase complex subunit D</fullName>
        <ecNumber evidence="10">7.-.-.-</ecNumber>
    </recommendedName>
    <alternativeName>
        <fullName evidence="10">Rnf electron transport complex subunit D</fullName>
    </alternativeName>
</protein>
<feature type="transmembrane region" description="Helical" evidence="10">
    <location>
        <begin position="47"/>
        <end position="66"/>
    </location>
</feature>
<evidence type="ECO:0000313" key="12">
    <source>
        <dbReference type="Proteomes" id="UP000026923"/>
    </source>
</evidence>
<comment type="function">
    <text evidence="10">Part of a membrane-bound complex that couples electron transfer with translocation of ions across the membrane.</text>
</comment>
<evidence type="ECO:0000313" key="11">
    <source>
        <dbReference type="EMBL" id="EWC39153.1"/>
    </source>
</evidence>
<sequence>MSTPGIAAGPFAHDRSSVDRIMLHVCLALLPTTAWGLYLFGWPAINLWLLTCASAVACEAVCLYLLDRPQQRLLDGSALLSGWLLALTLPPWAPWWIAVGGSIFAIGIGKQLYGGVGQNVFNPAMLARVALLIAFPLQMTSWALPLPLGTPGAPDWLEGLRITFAGGPLADGLSGATALGQLQTELTLGHDAVQILDGHFSLLPAFLGYSGGSLGETSELLILLGGLWLLALRIIHWEIPLSMLLVVALLAALAQQINPQVYGGGLFHLTSGGLLLGALFIATDPVTSPISRSGRLIFGAACGGLIFVIRNWGSFPEAMAFAVLFMNALVPLIDRLCRPRAYGRNGRGKPLVAAKWTRQVKEVDKV</sequence>
<dbReference type="GO" id="GO:0055085">
    <property type="term" value="P:transmembrane transport"/>
    <property type="evidence" value="ECO:0007669"/>
    <property type="project" value="InterPro"/>
</dbReference>
<dbReference type="eggNOG" id="COG4658">
    <property type="taxonomic scope" value="Bacteria"/>
</dbReference>
<dbReference type="EC" id="7.-.-.-" evidence="10"/>
<evidence type="ECO:0000256" key="3">
    <source>
        <dbReference type="ARBA" id="ARBA00022630"/>
    </source>
</evidence>
<evidence type="ECO:0000256" key="1">
    <source>
        <dbReference type="ARBA" id="ARBA00022448"/>
    </source>
</evidence>
<comment type="subunit">
    <text evidence="10">The complex is composed of six subunits: RnfA, RnfB, RnfC, RnfD, RnfE and RnfG.</text>
</comment>
<evidence type="ECO:0000256" key="7">
    <source>
        <dbReference type="ARBA" id="ARBA00022982"/>
    </source>
</evidence>
<feature type="modified residue" description="FMN phosphoryl threonine" evidence="10">
    <location>
        <position position="177"/>
    </location>
</feature>